<dbReference type="Pfam" id="PF18376">
    <property type="entry name" value="MDD_C"/>
    <property type="match status" value="1"/>
</dbReference>
<dbReference type="Gene3D" id="3.30.230.10">
    <property type="match status" value="1"/>
</dbReference>
<dbReference type="EC" id="4.1.1.33" evidence="3 14"/>
<sequence>MSDIHRASTTAPVNIAVIKYWGKRDTKLNLPTNSSLSVTLAQADLKTHTTASCSASYKSDSLLLNGDDQDVSGARTQACFRELRSLRSEVEASDSSLPKLSTMKLKIVSENNFPTAAGLASSAAGFAALVRAIANLYELKATPTELSRIARQGSGSACRSLFGGYVAWSMGSEADGSDSLAYEVAPSSHWPNMRALILVASAEKKGVSSTSGMQQTVNTSTLFEQRIKEAVPKRMEAMIKAIDMKDFEKFAELTMKDSNSFHATCADTFPPIFYMNDTSRAAVRVVESLNARAGKNVAAYTFDAGPNAVIYYLAENESQVAGVIKSFIAEKQGWESARGEAIDVQDSSFVDKVAKTAVKEGVSRVILTAVGEGPIKVDEHLINEKGEAGKDVVVSAKAVDRTPAEKRGRQDLYAERIF</sequence>
<dbReference type="UniPathway" id="UPA00057">
    <property type="reaction ID" value="UER00100"/>
</dbReference>
<dbReference type="InterPro" id="IPR041431">
    <property type="entry name" value="Mvd1_C"/>
</dbReference>
<comment type="pathway">
    <text evidence="1 15">Isoprenoid biosynthesis; isopentenyl diphosphate biosynthesis via mevalonate pathway; isopentenyl diphosphate from (R)-mevalonate: step 3/3.</text>
</comment>
<gene>
    <name evidence="18" type="ORF">E6O75_ATG07884</name>
</gene>
<dbReference type="InterPro" id="IPR029765">
    <property type="entry name" value="Mev_diP_decarb"/>
</dbReference>
<evidence type="ECO:0000256" key="12">
    <source>
        <dbReference type="ARBA" id="ARBA00023239"/>
    </source>
</evidence>
<dbReference type="GO" id="GO:0005524">
    <property type="term" value="F:ATP binding"/>
    <property type="evidence" value="ECO:0007669"/>
    <property type="project" value="UniProtKB-UniRule"/>
</dbReference>
<evidence type="ECO:0000256" key="13">
    <source>
        <dbReference type="ARBA" id="ARBA00048416"/>
    </source>
</evidence>
<dbReference type="InterPro" id="IPR005935">
    <property type="entry name" value="Mev_decarb"/>
</dbReference>
<dbReference type="Proteomes" id="UP000298493">
    <property type="component" value="Unassembled WGS sequence"/>
</dbReference>
<comment type="caution">
    <text evidence="18">The sequence shown here is derived from an EMBL/GenBank/DDBJ whole genome shotgun (WGS) entry which is preliminary data.</text>
</comment>
<dbReference type="InterPro" id="IPR036554">
    <property type="entry name" value="GHMP_kinase_C_sf"/>
</dbReference>
<evidence type="ECO:0000256" key="2">
    <source>
        <dbReference type="ARBA" id="ARBA00008831"/>
    </source>
</evidence>
<evidence type="ECO:0000256" key="1">
    <source>
        <dbReference type="ARBA" id="ARBA00005055"/>
    </source>
</evidence>
<accession>A0A4Z1NN46</accession>
<evidence type="ECO:0000256" key="4">
    <source>
        <dbReference type="ARBA" id="ARBA00022516"/>
    </source>
</evidence>
<feature type="domain" description="Mvd1 C-terminal" evidence="16">
    <location>
        <begin position="195"/>
        <end position="375"/>
    </location>
</feature>
<dbReference type="FunFam" id="3.30.230.10:FF:000018">
    <property type="entry name" value="Diphosphomevalonate decarboxylase"/>
    <property type="match status" value="1"/>
</dbReference>
<keyword evidence="6 14" id="KW-0067">ATP-binding</keyword>
<keyword evidence="19" id="KW-1185">Reference proteome</keyword>
<evidence type="ECO:0000313" key="19">
    <source>
        <dbReference type="Proteomes" id="UP000298493"/>
    </source>
</evidence>
<dbReference type="NCBIfam" id="TIGR01240">
    <property type="entry name" value="mevDPdecarb"/>
    <property type="match status" value="1"/>
</dbReference>
<keyword evidence="11 15" id="KW-0753">Steroid metabolism</keyword>
<dbReference type="SUPFAM" id="SSF55060">
    <property type="entry name" value="GHMP Kinase, C-terminal domain"/>
    <property type="match status" value="1"/>
</dbReference>
<keyword evidence="9 14" id="KW-0443">Lipid metabolism</keyword>
<keyword evidence="4 15" id="KW-0444">Lipid biosynthesis</keyword>
<reference evidence="18 19" key="1">
    <citation type="submission" date="2019-04" db="EMBL/GenBank/DDBJ databases">
        <title>High contiguity whole genome sequence and gene annotation resource for two Venturia nashicola isolates.</title>
        <authorList>
            <person name="Prokchorchik M."/>
            <person name="Won K."/>
            <person name="Lee Y."/>
            <person name="Choi E.D."/>
            <person name="Segonzac C."/>
            <person name="Sohn K.H."/>
        </authorList>
    </citation>
    <scope>NUCLEOTIDE SEQUENCE [LARGE SCALE GENOMIC DNA]</scope>
    <source>
        <strain evidence="18 19">PRI2</strain>
    </source>
</reference>
<keyword evidence="8 15" id="KW-0756">Sterol biosynthesis</keyword>
<evidence type="ECO:0000259" key="17">
    <source>
        <dbReference type="Pfam" id="PF22700"/>
    </source>
</evidence>
<dbReference type="FunFam" id="3.30.70.890:FF:000005">
    <property type="entry name" value="Diphosphomevalonate decarboxylase"/>
    <property type="match status" value="1"/>
</dbReference>
<dbReference type="InterPro" id="IPR053859">
    <property type="entry name" value="MVD-like_N"/>
</dbReference>
<dbReference type="GO" id="GO:0004163">
    <property type="term" value="F:diphosphomevalonate decarboxylase activity"/>
    <property type="evidence" value="ECO:0007669"/>
    <property type="project" value="UniProtKB-UniRule"/>
</dbReference>
<protein>
    <recommendedName>
        <fullName evidence="3 14">Diphosphomevalonate decarboxylase</fullName>
        <ecNumber evidence="3 14">4.1.1.33</ecNumber>
    </recommendedName>
</protein>
<evidence type="ECO:0000256" key="7">
    <source>
        <dbReference type="ARBA" id="ARBA00022955"/>
    </source>
</evidence>
<evidence type="ECO:0000256" key="10">
    <source>
        <dbReference type="ARBA" id="ARBA00023166"/>
    </source>
</evidence>
<dbReference type="EMBL" id="SNSC02000020">
    <property type="protein sequence ID" value="TID15556.1"/>
    <property type="molecule type" value="Genomic_DNA"/>
</dbReference>
<feature type="domain" description="Diphosphomevalonate decarboxylase-like N-terminal" evidence="17">
    <location>
        <begin position="11"/>
        <end position="181"/>
    </location>
</feature>
<dbReference type="PANTHER" id="PTHR10977:SF3">
    <property type="entry name" value="DIPHOSPHOMEVALONATE DECARBOXYLASE"/>
    <property type="match status" value="1"/>
</dbReference>
<name>A0A4Z1NN46_9PEZI</name>
<dbReference type="STRING" id="86259.A0A4Z1NN46"/>
<dbReference type="GO" id="GO:0005829">
    <property type="term" value="C:cytosol"/>
    <property type="evidence" value="ECO:0007669"/>
    <property type="project" value="InterPro"/>
</dbReference>
<dbReference type="GO" id="GO:0019287">
    <property type="term" value="P:isopentenyl diphosphate biosynthetic process, mevalonate pathway"/>
    <property type="evidence" value="ECO:0007669"/>
    <property type="project" value="UniProtKB-UniRule"/>
</dbReference>
<evidence type="ECO:0000259" key="16">
    <source>
        <dbReference type="Pfam" id="PF18376"/>
    </source>
</evidence>
<proteinExistence type="inferred from homology"/>
<keyword evidence="5 14" id="KW-0547">Nucleotide-binding</keyword>
<evidence type="ECO:0000256" key="14">
    <source>
        <dbReference type="PIRNR" id="PIRNR015950"/>
    </source>
</evidence>
<comment type="catalytic activity">
    <reaction evidence="13">
        <text>(R)-5-diphosphomevalonate + ATP = isopentenyl diphosphate + ADP + phosphate + CO2</text>
        <dbReference type="Rhea" id="RHEA:23732"/>
        <dbReference type="ChEBI" id="CHEBI:16526"/>
        <dbReference type="ChEBI" id="CHEBI:30616"/>
        <dbReference type="ChEBI" id="CHEBI:43474"/>
        <dbReference type="ChEBI" id="CHEBI:57557"/>
        <dbReference type="ChEBI" id="CHEBI:128769"/>
        <dbReference type="ChEBI" id="CHEBI:456216"/>
        <dbReference type="EC" id="4.1.1.33"/>
    </reaction>
    <physiologicalReaction direction="left-to-right" evidence="13">
        <dbReference type="Rhea" id="RHEA:23733"/>
    </physiologicalReaction>
</comment>
<comment type="similarity">
    <text evidence="2 14 15">Belongs to the diphosphomevalonate decarboxylase family.</text>
</comment>
<dbReference type="Pfam" id="PF22700">
    <property type="entry name" value="MVD-like_N"/>
    <property type="match status" value="1"/>
</dbReference>
<evidence type="ECO:0000256" key="5">
    <source>
        <dbReference type="ARBA" id="ARBA00022741"/>
    </source>
</evidence>
<evidence type="ECO:0000256" key="8">
    <source>
        <dbReference type="ARBA" id="ARBA00023011"/>
    </source>
</evidence>
<dbReference type="InterPro" id="IPR020568">
    <property type="entry name" value="Ribosomal_Su5_D2-typ_SF"/>
</dbReference>
<dbReference type="PIRSF" id="PIRSF015950">
    <property type="entry name" value="Mev_P_decrbx"/>
    <property type="match status" value="1"/>
</dbReference>
<dbReference type="Gene3D" id="3.30.70.890">
    <property type="entry name" value="GHMP kinase, C-terminal domain"/>
    <property type="match status" value="1"/>
</dbReference>
<evidence type="ECO:0000256" key="11">
    <source>
        <dbReference type="ARBA" id="ARBA00023221"/>
    </source>
</evidence>
<evidence type="ECO:0000256" key="6">
    <source>
        <dbReference type="ARBA" id="ARBA00022840"/>
    </source>
</evidence>
<keyword evidence="10 15" id="KW-1207">Sterol metabolism</keyword>
<evidence type="ECO:0000256" key="15">
    <source>
        <dbReference type="RuleBase" id="RU363086"/>
    </source>
</evidence>
<evidence type="ECO:0000256" key="9">
    <source>
        <dbReference type="ARBA" id="ARBA00023098"/>
    </source>
</evidence>
<dbReference type="InterPro" id="IPR014721">
    <property type="entry name" value="Ribsml_uS5_D2-typ_fold_subgr"/>
</dbReference>
<organism evidence="18 19">
    <name type="scientific">Venturia nashicola</name>
    <dbReference type="NCBI Taxonomy" id="86259"/>
    <lineage>
        <taxon>Eukaryota</taxon>
        <taxon>Fungi</taxon>
        <taxon>Dikarya</taxon>
        <taxon>Ascomycota</taxon>
        <taxon>Pezizomycotina</taxon>
        <taxon>Dothideomycetes</taxon>
        <taxon>Pleosporomycetidae</taxon>
        <taxon>Venturiales</taxon>
        <taxon>Venturiaceae</taxon>
        <taxon>Venturia</taxon>
    </lineage>
</organism>
<evidence type="ECO:0000313" key="18">
    <source>
        <dbReference type="EMBL" id="TID15556.1"/>
    </source>
</evidence>
<dbReference type="GO" id="GO:0016126">
    <property type="term" value="P:sterol biosynthetic process"/>
    <property type="evidence" value="ECO:0007669"/>
    <property type="project" value="UniProtKB-KW"/>
</dbReference>
<keyword evidence="12 14" id="KW-0456">Lyase</keyword>
<dbReference type="AlphaFoldDB" id="A0A4Z1NN46"/>
<dbReference type="PANTHER" id="PTHR10977">
    <property type="entry name" value="DIPHOSPHOMEVALONATE DECARBOXYLASE"/>
    <property type="match status" value="1"/>
</dbReference>
<evidence type="ECO:0000256" key="3">
    <source>
        <dbReference type="ARBA" id="ARBA00012296"/>
    </source>
</evidence>
<keyword evidence="7 15" id="KW-0752">Steroid biosynthesis</keyword>
<dbReference type="SUPFAM" id="SSF54211">
    <property type="entry name" value="Ribosomal protein S5 domain 2-like"/>
    <property type="match status" value="1"/>
</dbReference>